<keyword evidence="1" id="KW-0812">Transmembrane</keyword>
<keyword evidence="2" id="KW-0067">ATP-binding</keyword>
<sequence>MIVSLNWHPPVRFFILCLFCDLLCLSDLCDVSTALLIYWVLAFIMKTIKFAKYTQHGIGPGQLRYCITGLLVLLYGLLLAVEINVILGRVSVTMSVFFEAEKSFDSRCKVKPPEDLQDLGVRFLQPFVNLLSKATYWWMNTFITSAHRRPIDLKVIGKLPIAMRALTNYINLRQEFEEQKVSTGWWVSLSNEGLFCDVPGLQWKGFEPTDHIFKRTHYK</sequence>
<keyword evidence="1" id="KW-0472">Membrane</keyword>
<protein>
    <submittedName>
        <fullName evidence="2">ATP-binding cassette, sub-C (CFTR MRP), member 9</fullName>
    </submittedName>
</protein>
<feature type="transmembrane region" description="Helical" evidence="1">
    <location>
        <begin position="13"/>
        <end position="44"/>
    </location>
</feature>
<comment type="caution">
    <text evidence="2">The sequence shown here is derived from an EMBL/GenBank/DDBJ whole genome shotgun (WGS) entry which is preliminary data.</text>
</comment>
<gene>
    <name evidence="2" type="primary">ABCC9_2</name>
    <name evidence="2" type="ORF">GOODEAATRI_020887</name>
</gene>
<dbReference type="GO" id="GO:0005524">
    <property type="term" value="F:ATP binding"/>
    <property type="evidence" value="ECO:0007669"/>
    <property type="project" value="UniProtKB-KW"/>
</dbReference>
<keyword evidence="2" id="KW-0547">Nucleotide-binding</keyword>
<evidence type="ECO:0000256" key="1">
    <source>
        <dbReference type="SAM" id="Phobius"/>
    </source>
</evidence>
<evidence type="ECO:0000313" key="2">
    <source>
        <dbReference type="EMBL" id="MEQ2162547.1"/>
    </source>
</evidence>
<proteinExistence type="predicted"/>
<reference evidence="2 3" key="1">
    <citation type="submission" date="2021-06" db="EMBL/GenBank/DDBJ databases">
        <authorList>
            <person name="Palmer J.M."/>
        </authorList>
    </citation>
    <scope>NUCLEOTIDE SEQUENCE [LARGE SCALE GENOMIC DNA]</scope>
    <source>
        <strain evidence="2 3">GA_2019</strain>
        <tissue evidence="2">Muscle</tissue>
    </source>
</reference>
<keyword evidence="1" id="KW-1133">Transmembrane helix</keyword>
<name>A0ABV0MTZ2_9TELE</name>
<evidence type="ECO:0000313" key="3">
    <source>
        <dbReference type="Proteomes" id="UP001476798"/>
    </source>
</evidence>
<dbReference type="EMBL" id="JAHRIO010011979">
    <property type="protein sequence ID" value="MEQ2162547.1"/>
    <property type="molecule type" value="Genomic_DNA"/>
</dbReference>
<organism evidence="2 3">
    <name type="scientific">Goodea atripinnis</name>
    <dbReference type="NCBI Taxonomy" id="208336"/>
    <lineage>
        <taxon>Eukaryota</taxon>
        <taxon>Metazoa</taxon>
        <taxon>Chordata</taxon>
        <taxon>Craniata</taxon>
        <taxon>Vertebrata</taxon>
        <taxon>Euteleostomi</taxon>
        <taxon>Actinopterygii</taxon>
        <taxon>Neopterygii</taxon>
        <taxon>Teleostei</taxon>
        <taxon>Neoteleostei</taxon>
        <taxon>Acanthomorphata</taxon>
        <taxon>Ovalentaria</taxon>
        <taxon>Atherinomorphae</taxon>
        <taxon>Cyprinodontiformes</taxon>
        <taxon>Goodeidae</taxon>
        <taxon>Goodea</taxon>
    </lineage>
</organism>
<accession>A0ABV0MTZ2</accession>
<dbReference type="Proteomes" id="UP001476798">
    <property type="component" value="Unassembled WGS sequence"/>
</dbReference>
<keyword evidence="3" id="KW-1185">Reference proteome</keyword>
<feature type="transmembrane region" description="Helical" evidence="1">
    <location>
        <begin position="65"/>
        <end position="87"/>
    </location>
</feature>